<evidence type="ECO:0008006" key="5">
    <source>
        <dbReference type="Google" id="ProtNLM"/>
    </source>
</evidence>
<feature type="transmembrane region" description="Helical" evidence="2">
    <location>
        <begin position="52"/>
        <end position="70"/>
    </location>
</feature>
<keyword evidence="2" id="KW-0472">Membrane</keyword>
<proteinExistence type="predicted"/>
<accession>A0ABT7N9G2</accession>
<keyword evidence="2" id="KW-0812">Transmembrane</keyword>
<dbReference type="Proteomes" id="UP001174908">
    <property type="component" value="Unassembled WGS sequence"/>
</dbReference>
<evidence type="ECO:0000256" key="2">
    <source>
        <dbReference type="SAM" id="Phobius"/>
    </source>
</evidence>
<evidence type="ECO:0000313" key="3">
    <source>
        <dbReference type="EMBL" id="MDM0044515.1"/>
    </source>
</evidence>
<name>A0ABT7N9G2_9BURK</name>
<keyword evidence="2" id="KW-1133">Transmembrane helix</keyword>
<dbReference type="RefSeq" id="WP_286659546.1">
    <property type="nucleotide sequence ID" value="NZ_JASZYV010000001.1"/>
</dbReference>
<evidence type="ECO:0000313" key="4">
    <source>
        <dbReference type="Proteomes" id="UP001174908"/>
    </source>
</evidence>
<sequence>MSDKEEYLALQSELREAARSLHRLEWACGLGALLAFSLVLLSAGGFVAYQGLLWLTPIAFPVYGCVKAWAISSRMRLIGRYLAKLESAAAAQGHEEEQAPRQEHWFAFSARERSTGPRIAAFLMWLLFLFGTVAASMGGYADFRDQCPEQLRDACAAQEQGGDGDSDSAPTRQNAAWVDASPV</sequence>
<feature type="region of interest" description="Disordered" evidence="1">
    <location>
        <begin position="155"/>
        <end position="183"/>
    </location>
</feature>
<keyword evidence="4" id="KW-1185">Reference proteome</keyword>
<evidence type="ECO:0000256" key="1">
    <source>
        <dbReference type="SAM" id="MobiDB-lite"/>
    </source>
</evidence>
<organism evidence="3 4">
    <name type="scientific">Variovorax dokdonensis</name>
    <dbReference type="NCBI Taxonomy" id="344883"/>
    <lineage>
        <taxon>Bacteria</taxon>
        <taxon>Pseudomonadati</taxon>
        <taxon>Pseudomonadota</taxon>
        <taxon>Betaproteobacteria</taxon>
        <taxon>Burkholderiales</taxon>
        <taxon>Comamonadaceae</taxon>
        <taxon>Variovorax</taxon>
    </lineage>
</organism>
<gene>
    <name evidence="3" type="ORF">QTH91_08495</name>
</gene>
<protein>
    <recommendedName>
        <fullName evidence="5">Transmembrane protein</fullName>
    </recommendedName>
</protein>
<reference evidence="3" key="1">
    <citation type="submission" date="2023-06" db="EMBL/GenBank/DDBJ databases">
        <authorList>
            <person name="Jiang Y."/>
            <person name="Liu Q."/>
        </authorList>
    </citation>
    <scope>NUCLEOTIDE SEQUENCE</scope>
    <source>
        <strain evidence="3">CGMCC 1.12089</strain>
    </source>
</reference>
<feature type="transmembrane region" description="Helical" evidence="2">
    <location>
        <begin position="24"/>
        <end position="46"/>
    </location>
</feature>
<feature type="transmembrane region" description="Helical" evidence="2">
    <location>
        <begin position="119"/>
        <end position="141"/>
    </location>
</feature>
<comment type="caution">
    <text evidence="3">The sequence shown here is derived from an EMBL/GenBank/DDBJ whole genome shotgun (WGS) entry which is preliminary data.</text>
</comment>
<dbReference type="EMBL" id="JASZYV010000001">
    <property type="protein sequence ID" value="MDM0044515.1"/>
    <property type="molecule type" value="Genomic_DNA"/>
</dbReference>